<reference evidence="3" key="2">
    <citation type="submission" date="2020-09" db="EMBL/GenBank/DDBJ databases">
        <authorList>
            <person name="Sun Q."/>
            <person name="Ohkuma M."/>
        </authorList>
    </citation>
    <scope>NUCLEOTIDE SEQUENCE</scope>
    <source>
        <strain evidence="3">JCM 18487</strain>
    </source>
</reference>
<dbReference type="AlphaFoldDB" id="A0A917NN47"/>
<dbReference type="Proteomes" id="UP000637695">
    <property type="component" value="Unassembled WGS sequence"/>
</dbReference>
<comment type="caution">
    <text evidence="3">The sequence shown here is derived from an EMBL/GenBank/DDBJ whole genome shotgun (WGS) entry which is preliminary data.</text>
</comment>
<dbReference type="Pfam" id="PF20964">
    <property type="entry name" value="DnaX_C"/>
    <property type="match status" value="1"/>
</dbReference>
<name>A0A917NN47_9BACL</name>
<organism evidence="3 4">
    <name type="scientific">Alicyclobacillus cellulosilyticus</name>
    <dbReference type="NCBI Taxonomy" id="1003997"/>
    <lineage>
        <taxon>Bacteria</taxon>
        <taxon>Bacillati</taxon>
        <taxon>Bacillota</taxon>
        <taxon>Bacilli</taxon>
        <taxon>Bacillales</taxon>
        <taxon>Alicyclobacillaceae</taxon>
        <taxon>Alicyclobacillus</taxon>
    </lineage>
</organism>
<keyword evidence="4" id="KW-1185">Reference proteome</keyword>
<proteinExistence type="predicted"/>
<sequence>MQTGPAPAEHVQAPQSGSEQTGPAPADPARAHRPAAAGKTASRTQRKLEVLRDLVQRADEATLAAVRAAWPEVMQRVKAERIQTHAWLIGGEMVLATPEEVVLSFASRIHRDAVMKPESRAVVEAALAAVLGRPLRLLAILQADWEQLSRQASAALGDELAASREPNLVDAVVALFGADLVEVEDGE</sequence>
<feature type="domain" description="DNA polymerase III subunit tau-like C-terminal" evidence="2">
    <location>
        <begin position="58"/>
        <end position="152"/>
    </location>
</feature>
<protein>
    <recommendedName>
        <fullName evidence="2">DNA polymerase III subunit tau-like C-terminal domain-containing protein</fullName>
    </recommendedName>
</protein>
<dbReference type="EMBL" id="BMOY01000050">
    <property type="protein sequence ID" value="GGJ13035.1"/>
    <property type="molecule type" value="Genomic_DNA"/>
</dbReference>
<accession>A0A917NN47</accession>
<reference evidence="3" key="1">
    <citation type="journal article" date="2014" name="Int. J. Syst. Evol. Microbiol.">
        <title>Complete genome sequence of Corynebacterium casei LMG S-19264T (=DSM 44701T), isolated from a smear-ripened cheese.</title>
        <authorList>
            <consortium name="US DOE Joint Genome Institute (JGI-PGF)"/>
            <person name="Walter F."/>
            <person name="Albersmeier A."/>
            <person name="Kalinowski J."/>
            <person name="Ruckert C."/>
        </authorList>
    </citation>
    <scope>NUCLEOTIDE SEQUENCE</scope>
    <source>
        <strain evidence="3">JCM 18487</strain>
    </source>
</reference>
<gene>
    <name evidence="3" type="ORF">GCM10010885_22900</name>
</gene>
<evidence type="ECO:0000313" key="3">
    <source>
        <dbReference type="EMBL" id="GGJ13035.1"/>
    </source>
</evidence>
<feature type="region of interest" description="Disordered" evidence="1">
    <location>
        <begin position="1"/>
        <end position="44"/>
    </location>
</feature>
<evidence type="ECO:0000313" key="4">
    <source>
        <dbReference type="Proteomes" id="UP000637695"/>
    </source>
</evidence>
<evidence type="ECO:0000259" key="2">
    <source>
        <dbReference type="Pfam" id="PF20964"/>
    </source>
</evidence>
<evidence type="ECO:0000256" key="1">
    <source>
        <dbReference type="SAM" id="MobiDB-lite"/>
    </source>
</evidence>
<dbReference type="InterPro" id="IPR048448">
    <property type="entry name" value="DnaX-like_C"/>
</dbReference>